<dbReference type="SMART" id="SM00298">
    <property type="entry name" value="CHROMO"/>
    <property type="match status" value="2"/>
</dbReference>
<dbReference type="InterPro" id="IPR027417">
    <property type="entry name" value="P-loop_NTPase"/>
</dbReference>
<feature type="compositionally biased region" description="Acidic residues" evidence="13">
    <location>
        <begin position="2372"/>
        <end position="2390"/>
    </location>
</feature>
<feature type="region of interest" description="Disordered" evidence="13">
    <location>
        <begin position="1"/>
        <end position="89"/>
    </location>
</feature>
<dbReference type="GO" id="GO:0004386">
    <property type="term" value="F:helicase activity"/>
    <property type="evidence" value="ECO:0007669"/>
    <property type="project" value="UniProtKB-KW"/>
</dbReference>
<dbReference type="InterPro" id="IPR023780">
    <property type="entry name" value="Chromo_domain"/>
</dbReference>
<feature type="compositionally biased region" description="Acidic residues" evidence="13">
    <location>
        <begin position="2094"/>
        <end position="2127"/>
    </location>
</feature>
<dbReference type="InterPro" id="IPR011011">
    <property type="entry name" value="Znf_FYVE_PHD"/>
</dbReference>
<keyword evidence="18" id="KW-0238">DNA-binding</keyword>
<dbReference type="InterPro" id="IPR055197">
    <property type="entry name" value="PHDvar_NSD"/>
</dbReference>
<evidence type="ECO:0000259" key="14">
    <source>
        <dbReference type="PROSITE" id="PS50013"/>
    </source>
</evidence>
<dbReference type="Pfam" id="PF00271">
    <property type="entry name" value="Helicase_C"/>
    <property type="match status" value="1"/>
</dbReference>
<comment type="subcellular location">
    <subcellularLocation>
        <location evidence="1">Nucleus</location>
    </subcellularLocation>
</comment>
<dbReference type="Pfam" id="PF00176">
    <property type="entry name" value="SNF2-rel_dom"/>
    <property type="match status" value="1"/>
</dbReference>
<accession>A0A077ZQ16</accession>
<dbReference type="InterPro" id="IPR036427">
    <property type="entry name" value="Bromodomain-like_sf"/>
</dbReference>
<dbReference type="PROSITE" id="PS50013">
    <property type="entry name" value="CHROMO_2"/>
    <property type="match status" value="1"/>
</dbReference>
<reference evidence="18 19" key="1">
    <citation type="submission" date="2014-06" db="EMBL/GenBank/DDBJ databases">
        <authorList>
            <person name="Swart Estienne"/>
        </authorList>
    </citation>
    <scope>NUCLEOTIDE SEQUENCE [LARGE SCALE GENOMIC DNA]</scope>
    <source>
        <strain evidence="18 19">130c</strain>
    </source>
</reference>
<evidence type="ECO:0000256" key="5">
    <source>
        <dbReference type="ARBA" id="ARBA00022771"/>
    </source>
</evidence>
<dbReference type="Pfam" id="PF22908">
    <property type="entry name" value="PHD_NSD"/>
    <property type="match status" value="1"/>
</dbReference>
<feature type="compositionally biased region" description="Acidic residues" evidence="13">
    <location>
        <begin position="1823"/>
        <end position="1850"/>
    </location>
</feature>
<evidence type="ECO:0000259" key="16">
    <source>
        <dbReference type="PROSITE" id="PS51192"/>
    </source>
</evidence>
<dbReference type="PANTHER" id="PTHR45623">
    <property type="entry name" value="CHROMODOMAIN-HELICASE-DNA-BINDING PROTEIN 3-RELATED-RELATED"/>
    <property type="match status" value="1"/>
</dbReference>
<proteinExistence type="predicted"/>
<dbReference type="OrthoDB" id="5857104at2759"/>
<dbReference type="Proteomes" id="UP000039865">
    <property type="component" value="Unassembled WGS sequence"/>
</dbReference>
<feature type="region of interest" description="Disordered" evidence="13">
    <location>
        <begin position="540"/>
        <end position="565"/>
    </location>
</feature>
<dbReference type="GO" id="GO:0005634">
    <property type="term" value="C:nucleus"/>
    <property type="evidence" value="ECO:0007669"/>
    <property type="project" value="UniProtKB-SubCell"/>
</dbReference>
<evidence type="ECO:0000256" key="3">
    <source>
        <dbReference type="ARBA" id="ARBA00022737"/>
    </source>
</evidence>
<dbReference type="InterPro" id="IPR038718">
    <property type="entry name" value="SNF2-like_sf"/>
</dbReference>
<keyword evidence="2" id="KW-0479">Metal-binding</keyword>
<feature type="domain" description="Bromo" evidence="15">
    <location>
        <begin position="299"/>
        <end position="371"/>
    </location>
</feature>
<dbReference type="GO" id="GO:0005524">
    <property type="term" value="F:ATP binding"/>
    <property type="evidence" value="ECO:0007669"/>
    <property type="project" value="UniProtKB-KW"/>
</dbReference>
<feature type="domain" description="Chromo" evidence="14">
    <location>
        <begin position="995"/>
        <end position="1054"/>
    </location>
</feature>
<dbReference type="InterPro" id="IPR001650">
    <property type="entry name" value="Helicase_C-like"/>
</dbReference>
<feature type="compositionally biased region" description="Basic and acidic residues" evidence="13">
    <location>
        <begin position="2195"/>
        <end position="2206"/>
    </location>
</feature>
<dbReference type="SUPFAM" id="SSF57903">
    <property type="entry name" value="FYVE/PHD zinc finger"/>
    <property type="match status" value="1"/>
</dbReference>
<keyword evidence="4" id="KW-0547">Nucleotide-binding</keyword>
<dbReference type="InterPro" id="IPR014001">
    <property type="entry name" value="Helicase_ATP-bd"/>
</dbReference>
<keyword evidence="5" id="KW-0863">Zinc-finger</keyword>
<dbReference type="Gene3D" id="1.20.920.10">
    <property type="entry name" value="Bromodomain-like"/>
    <property type="match status" value="1"/>
</dbReference>
<keyword evidence="7" id="KW-0862">Zinc</keyword>
<dbReference type="PROSITE" id="PS50014">
    <property type="entry name" value="BROMODOMAIN_2"/>
    <property type="match status" value="1"/>
</dbReference>
<dbReference type="SMART" id="SM00490">
    <property type="entry name" value="HELICc"/>
    <property type="match status" value="1"/>
</dbReference>
<dbReference type="GO" id="GO:0003682">
    <property type="term" value="F:chromatin binding"/>
    <property type="evidence" value="ECO:0007669"/>
    <property type="project" value="TreeGrafter"/>
</dbReference>
<dbReference type="PROSITE" id="PS51192">
    <property type="entry name" value="HELICASE_ATP_BIND_1"/>
    <property type="match status" value="1"/>
</dbReference>
<dbReference type="InParanoid" id="A0A077ZQ16"/>
<keyword evidence="12" id="KW-0175">Coiled coil</keyword>
<dbReference type="Gene3D" id="3.40.50.300">
    <property type="entry name" value="P-loop containing nucleotide triphosphate hydrolases"/>
    <property type="match status" value="1"/>
</dbReference>
<feature type="region of interest" description="Disordered" evidence="13">
    <location>
        <begin position="2193"/>
        <end position="2220"/>
    </location>
</feature>
<feature type="coiled-coil region" evidence="12">
    <location>
        <begin position="1765"/>
        <end position="1792"/>
    </location>
</feature>
<evidence type="ECO:0000256" key="12">
    <source>
        <dbReference type="SAM" id="Coils"/>
    </source>
</evidence>
<evidence type="ECO:0000313" key="19">
    <source>
        <dbReference type="Proteomes" id="UP000039865"/>
    </source>
</evidence>
<dbReference type="CDD" id="cd15565">
    <property type="entry name" value="PHD2_NSD"/>
    <property type="match status" value="1"/>
</dbReference>
<dbReference type="InterPro" id="IPR001487">
    <property type="entry name" value="Bromodomain"/>
</dbReference>
<dbReference type="Gene3D" id="3.40.50.10810">
    <property type="entry name" value="Tandem AAA-ATPase domain"/>
    <property type="match status" value="1"/>
</dbReference>
<evidence type="ECO:0000256" key="6">
    <source>
        <dbReference type="ARBA" id="ARBA00022801"/>
    </source>
</evidence>
<keyword evidence="18" id="KW-0347">Helicase</keyword>
<dbReference type="Gene3D" id="2.40.50.40">
    <property type="match status" value="2"/>
</dbReference>
<evidence type="ECO:0000313" key="18">
    <source>
        <dbReference type="EMBL" id="CDW72027.1"/>
    </source>
</evidence>
<dbReference type="Pfam" id="PF00385">
    <property type="entry name" value="Chromo"/>
    <property type="match status" value="1"/>
</dbReference>
<dbReference type="Pfam" id="PF23004">
    <property type="entry name" value="PHDvar_NSD"/>
    <property type="match status" value="1"/>
</dbReference>
<dbReference type="InterPro" id="IPR016197">
    <property type="entry name" value="Chromo-like_dom_sf"/>
</dbReference>
<dbReference type="GO" id="GO:0042393">
    <property type="term" value="F:histone binding"/>
    <property type="evidence" value="ECO:0007669"/>
    <property type="project" value="TreeGrafter"/>
</dbReference>
<dbReference type="GO" id="GO:0140658">
    <property type="term" value="F:ATP-dependent chromatin remodeler activity"/>
    <property type="evidence" value="ECO:0007669"/>
    <property type="project" value="TreeGrafter"/>
</dbReference>
<dbReference type="PROSITE" id="PS51194">
    <property type="entry name" value="HELICASE_CTER"/>
    <property type="match status" value="1"/>
</dbReference>
<dbReference type="Pfam" id="PF00439">
    <property type="entry name" value="Bromodomain"/>
    <property type="match status" value="1"/>
</dbReference>
<dbReference type="InterPro" id="IPR055198">
    <property type="entry name" value="NSD_PHD"/>
</dbReference>
<keyword evidence="6" id="KW-0378">Hydrolase</keyword>
<feature type="compositionally biased region" description="Basic and acidic residues" evidence="13">
    <location>
        <begin position="2128"/>
        <end position="2139"/>
    </location>
</feature>
<feature type="compositionally biased region" description="Low complexity" evidence="13">
    <location>
        <begin position="2494"/>
        <end position="2508"/>
    </location>
</feature>
<evidence type="ECO:0000256" key="9">
    <source>
        <dbReference type="ARBA" id="ARBA00023117"/>
    </source>
</evidence>
<feature type="region of interest" description="Disordered" evidence="13">
    <location>
        <begin position="2082"/>
        <end position="2151"/>
    </location>
</feature>
<feature type="compositionally biased region" description="Polar residues" evidence="13">
    <location>
        <begin position="2335"/>
        <end position="2348"/>
    </location>
</feature>
<evidence type="ECO:0000256" key="1">
    <source>
        <dbReference type="ARBA" id="ARBA00004123"/>
    </source>
</evidence>
<feature type="compositionally biased region" description="Acidic residues" evidence="13">
    <location>
        <begin position="75"/>
        <end position="89"/>
    </location>
</feature>
<dbReference type="GO" id="GO:0016887">
    <property type="term" value="F:ATP hydrolysis activity"/>
    <property type="evidence" value="ECO:0007669"/>
    <property type="project" value="TreeGrafter"/>
</dbReference>
<dbReference type="GO" id="GO:0003677">
    <property type="term" value="F:DNA binding"/>
    <property type="evidence" value="ECO:0007669"/>
    <property type="project" value="UniProtKB-KW"/>
</dbReference>
<evidence type="ECO:0000256" key="8">
    <source>
        <dbReference type="ARBA" id="ARBA00022840"/>
    </source>
</evidence>
<feature type="compositionally biased region" description="Low complexity" evidence="13">
    <location>
        <begin position="540"/>
        <end position="560"/>
    </location>
</feature>
<gene>
    <name evidence="18" type="primary">Contig2891.g3103</name>
    <name evidence="18" type="ORF">STYLEM_979</name>
</gene>
<feature type="region of interest" description="Disordered" evidence="13">
    <location>
        <begin position="2494"/>
        <end position="2516"/>
    </location>
</feature>
<dbReference type="SUPFAM" id="SSF52540">
    <property type="entry name" value="P-loop containing nucleoside triphosphate hydrolases"/>
    <property type="match status" value="2"/>
</dbReference>
<evidence type="ECO:0000256" key="13">
    <source>
        <dbReference type="SAM" id="MobiDB-lite"/>
    </source>
</evidence>
<evidence type="ECO:0000256" key="10">
    <source>
        <dbReference type="ARBA" id="ARBA00023242"/>
    </source>
</evidence>
<keyword evidence="9 11" id="KW-0103">Bromodomain</keyword>
<dbReference type="InterPro" id="IPR000953">
    <property type="entry name" value="Chromo/chromo_shadow_dom"/>
</dbReference>
<evidence type="ECO:0000256" key="4">
    <source>
        <dbReference type="ARBA" id="ARBA00022741"/>
    </source>
</evidence>
<feature type="region of interest" description="Disordered" evidence="13">
    <location>
        <begin position="1815"/>
        <end position="1979"/>
    </location>
</feature>
<feature type="domain" description="Helicase ATP-binding" evidence="16">
    <location>
        <begin position="1147"/>
        <end position="1329"/>
    </location>
</feature>
<dbReference type="PANTHER" id="PTHR45623:SF11">
    <property type="entry name" value="KISMET, ISOFORM C"/>
    <property type="match status" value="1"/>
</dbReference>
<evidence type="ECO:0000256" key="11">
    <source>
        <dbReference type="PROSITE-ProRule" id="PRU00035"/>
    </source>
</evidence>
<dbReference type="SMART" id="SM00487">
    <property type="entry name" value="DEXDc"/>
    <property type="match status" value="1"/>
</dbReference>
<keyword evidence="19" id="KW-1185">Reference proteome</keyword>
<dbReference type="CDD" id="cd15566">
    <property type="entry name" value="PHD3_NSD"/>
    <property type="match status" value="1"/>
</dbReference>
<evidence type="ECO:0000259" key="17">
    <source>
        <dbReference type="PROSITE" id="PS51194"/>
    </source>
</evidence>
<feature type="compositionally biased region" description="Basic residues" evidence="13">
    <location>
        <begin position="2351"/>
        <end position="2366"/>
    </location>
</feature>
<feature type="region of interest" description="Disordered" evidence="13">
    <location>
        <begin position="2322"/>
        <end position="2399"/>
    </location>
</feature>
<keyword evidence="8" id="KW-0067">ATP-binding</keyword>
<dbReference type="CDD" id="cd18793">
    <property type="entry name" value="SF2_C_SNF"/>
    <property type="match status" value="1"/>
</dbReference>
<dbReference type="SMART" id="SM00249">
    <property type="entry name" value="PHD"/>
    <property type="match status" value="2"/>
</dbReference>
<evidence type="ECO:0000259" key="15">
    <source>
        <dbReference type="PROSITE" id="PS50014"/>
    </source>
</evidence>
<evidence type="ECO:0000256" key="7">
    <source>
        <dbReference type="ARBA" id="ARBA00022833"/>
    </source>
</evidence>
<dbReference type="GO" id="GO:0008270">
    <property type="term" value="F:zinc ion binding"/>
    <property type="evidence" value="ECO:0007669"/>
    <property type="project" value="UniProtKB-KW"/>
</dbReference>
<name>A0A077ZQ16_STYLE</name>
<dbReference type="InterPro" id="IPR049730">
    <property type="entry name" value="SNF2/RAD54-like_C"/>
</dbReference>
<dbReference type="Gene3D" id="3.30.40.10">
    <property type="entry name" value="Zinc/RING finger domain, C3HC4 (zinc finger)"/>
    <property type="match status" value="1"/>
</dbReference>
<dbReference type="InterPro" id="IPR000330">
    <property type="entry name" value="SNF2_N"/>
</dbReference>
<protein>
    <submittedName>
        <fullName evidence="18">Chromodomain helicase-dna-binding</fullName>
    </submittedName>
</protein>
<dbReference type="InterPro" id="IPR001965">
    <property type="entry name" value="Znf_PHD"/>
</dbReference>
<feature type="domain" description="Helicase C-terminal" evidence="17">
    <location>
        <begin position="1464"/>
        <end position="1625"/>
    </location>
</feature>
<feature type="compositionally biased region" description="Acidic residues" evidence="13">
    <location>
        <begin position="14"/>
        <end position="47"/>
    </location>
</feature>
<organism evidence="18 19">
    <name type="scientific">Stylonychia lemnae</name>
    <name type="common">Ciliate</name>
    <dbReference type="NCBI Taxonomy" id="5949"/>
    <lineage>
        <taxon>Eukaryota</taxon>
        <taxon>Sar</taxon>
        <taxon>Alveolata</taxon>
        <taxon>Ciliophora</taxon>
        <taxon>Intramacronucleata</taxon>
        <taxon>Spirotrichea</taxon>
        <taxon>Stichotrichia</taxon>
        <taxon>Sporadotrichida</taxon>
        <taxon>Oxytrichidae</taxon>
        <taxon>Stylonychinae</taxon>
        <taxon>Stylonychia</taxon>
    </lineage>
</organism>
<dbReference type="EMBL" id="CCKQ01000935">
    <property type="protein sequence ID" value="CDW72027.1"/>
    <property type="molecule type" value="Genomic_DNA"/>
</dbReference>
<dbReference type="SUPFAM" id="SSF47370">
    <property type="entry name" value="Bromodomain"/>
    <property type="match status" value="1"/>
</dbReference>
<dbReference type="InterPro" id="IPR013083">
    <property type="entry name" value="Znf_RING/FYVE/PHD"/>
</dbReference>
<evidence type="ECO:0000256" key="2">
    <source>
        <dbReference type="ARBA" id="ARBA00022723"/>
    </source>
</evidence>
<sequence>MPAKRKKYNYESSDYGDEGYDQDDFDGEEDDFDDEDQNEESDNDSDYDNSNNQNDAGKKNLQSKPKPHKTKNEREPEEDMEDTYEDEDPFSPEIDQILADKQVEMAQVQVSQQQNSNNQKIARSLIVQGNQKTQNWFLVKFADQSYLHVRWIEESKLEEYSYRAKQKIRRYYNAKDKKRFIRQVIVFKPKENHHFSDDEEDEEEDEDAAIKGIQLPSLPIITEEVVDPQSNKPTYIPVLGPDGEDLCQFFDKNFVAVERILSTTQLFPVIHPNKAKQIRGKWQEDCLKVVNVLANFRKNNVPIGLAFCEQLDAENEDLAAYFKVIKQPIDLVMIMNRLYNKTYQQPIDFWIDLGLLFKNCRTYYKSQKRSLRKQCDALRCLAYHLYNDWYQEQKTRFNTGIALPPAPPENLNKSIDSNIKQTPIPSAEKKETQLIVNLQSLLKTQRSSTVTQNQIPTDQQKPQILNAPQIEQPTPQVSGQNFMIPNQVPNLQIQNMPPPQSLTPQMMQHQQMGGDMGINRTGTPLSQHLNQQIQNFGFQQIQNQQQQQQQPQQQLQGMQQTPNLPSLNQIMNPLGQMNPMMMQTNQFQDPNQIHQQMQNQLGQGMNHGFMGQMPQQQLKTPNMNQLQPEFLQNQQSLDWMQQRQLQNQMEQQQHQLGLPMLNQMQQNMMLNPFLNQLNKCKFILISIYFSENPPMINEQHQIMEMQALQSQQDKNLNYFNQMMGIQQQNNLSQDMMQLLAQQNQQEQLALALRQGFNTPGQLPSINSLQGFNQPQNQPQGGFQLPSLSQLSQLNPQMAGFDPFSNNFMGLIQNPNPGMMNPMMNQQPNNMNMMKLPQFQSTLNSSNAYDEMSMMLGNFSNQLPSLQPGFNPFGSNDMPQGNQQMFGGGYGNQMQQPPAQQNTNIMGSNKFAINNNFNQNIHQLPSISSNSAQGLAARTIDPNLVQPDNLEQYNEKQQDAPVAPCIMDPGHYDLSWLLEPGESPQNLQSCQYLNQQEIDQAIKVKSFVDQLYCVKWKSLSYSQSTWEPESVLKQIYEEKLQDYFKFNRALDQNQRDKLDSLIKNHKKMLRITEKKYQNKRLDPNVEAQMALQESKLNRQMLNQKIQDIMGNSFYQVVQYNQQNGIVPQFKKPQFQLKDYQIKGLNWLIRAWHQHRNVVLADEMGLGKTIMTLSLFEHFNRIYRLKGPYLILAPLTTLEHWKRIADEWTTLNSVLYYDQGSSEGRSEIRFWEWFYTDVTYKGQITQKSELYKFNIIITSFEVFMQDLNPIIQEIPFMYIVVDEAHRLKNKQAKTLKLLKDHPCKRILLLTGTPVQNNTKELWTLLNYIEPEKFNSLEDFLEQYGNLESFEQIQKLHDMLKPHFLRRLKEEVDNSIPPLQETVIEVGLTTVQKTYYQGIYGENRMILAKFGTNSIKTSQLNNIDVQLRKCCNHLYLLKGVEEELTKDCKTEEDLYKKLLESSGKLMLLDKFIEKFKKENHKMLIFSQFKRMLDIIELYLKMKAVPYEKLTGSVKTQDRISAIQRFNDDKTFGVFLLTTRAGGLGINLTSARVVIIFDSDWNPQNDLQAIARAHRIGQKFEVQVFRLITSKTYEEQMFERASKKLGMEQALFSKGAFHQNDDMELSSLHLRGLTEFKQDSKEIENLLKYGAYAFIDDDDNDQVNFNKDIDEILATGKKKEFMYSKGIYTLQKSTFNAAKYENLIDVNDPNYWNIIFQNSSNISISELEKRFKKEKKEITKSEKMQIEFFKDLEIVFNDFMNTKFDAKTSVASKKQLESEEEKLRQILQKMIKLNGMKLIYVQKCKEWLREMLRPNKRKKPLQNMFQDGEDQIIGEEDEEEVKMEDDDIIIDDSDDQAKNRTLRKRVPQVQNQKADFDGEVQLKKRGRKPKNPNNANGVRQGASKSFDESEGSGIEEDDDIYGDEEDKEYQGKGGRKQQIDEDYGDSDEFGYGLRHQRKRQKTSRDDAYHGSGNQGHYHANKNLPKINEQIVKKNEKNGIVCSYCMQPETLGNLCQYFCQSYCQRFFHEACKDQLFQPNDSRRNRQQNSVMWQCDDCLDNRALCFCCKKRGQILLFPKKGKPKAAGFPDLAQSSLNNFENEDNNEDEMNNNDQIEDEKDSEVDQNEEIEDENQQEHLEEMKEGGEQQPPENLIPNCQEDEQDLTNKDCLIKKETPQEEDQHQLDKEQSTKIVLSNIGTFTKKEEPGSDSKQQKSNNNGLHSPEPEPNDKRYVVRCTLGLCFKYYHVNCVYKNKNVSCINSMKVQRFRCPLHYCEICQASGDSVLIVQCVTCPTAYHLKCLPQDEKAIRLTKKYIVCGKHNMSPEKFPKYEEKSGGYVSQRGLSSTAGVPGNSQKGDKKKKKRTKKRGRKPKNNTNIDDNEDDSQGEDDYNDDELQNEPVYSSNINQTPLIKKESTQQIHSHLNQQSQSSGLLGSKFDDLARQGVLNQTVQIYRQNSSSSSIKGEAQTNKSMKPLFAVEKGQQRGNSISIKNPGYGMIVQQQMNQDQMSQHHQQYGYQNDNE</sequence>
<feature type="compositionally biased region" description="Acidic residues" evidence="13">
    <location>
        <begin position="1904"/>
        <end position="1923"/>
    </location>
</feature>
<keyword evidence="10" id="KW-0539">Nucleus</keyword>
<dbReference type="SUPFAM" id="SSF54160">
    <property type="entry name" value="Chromo domain-like"/>
    <property type="match status" value="2"/>
</dbReference>
<dbReference type="CDD" id="cd04369">
    <property type="entry name" value="Bromodomain"/>
    <property type="match status" value="1"/>
</dbReference>
<dbReference type="SMART" id="SM00297">
    <property type="entry name" value="BROMO"/>
    <property type="match status" value="1"/>
</dbReference>
<keyword evidence="3" id="KW-0677">Repeat</keyword>
<dbReference type="GO" id="GO:0000785">
    <property type="term" value="C:chromatin"/>
    <property type="evidence" value="ECO:0007669"/>
    <property type="project" value="TreeGrafter"/>
</dbReference>